<organism evidence="15 16">
    <name type="scientific">candidate division WWE3 bacterium</name>
    <dbReference type="NCBI Taxonomy" id="2053526"/>
    <lineage>
        <taxon>Bacteria</taxon>
        <taxon>Katanobacteria</taxon>
    </lineage>
</organism>
<evidence type="ECO:0000256" key="6">
    <source>
        <dbReference type="ARBA" id="ARBA00022932"/>
    </source>
</evidence>
<dbReference type="GO" id="GO:0003887">
    <property type="term" value="F:DNA-directed DNA polymerase activity"/>
    <property type="evidence" value="ECO:0007669"/>
    <property type="project" value="UniProtKB-UniRule"/>
</dbReference>
<comment type="similarity">
    <text evidence="1 11">Belongs to the DNA polymerase type-A family.</text>
</comment>
<evidence type="ECO:0000313" key="16">
    <source>
        <dbReference type="Proteomes" id="UP000710385"/>
    </source>
</evidence>
<evidence type="ECO:0000256" key="7">
    <source>
        <dbReference type="ARBA" id="ARBA00023125"/>
    </source>
</evidence>
<dbReference type="NCBIfam" id="NF004397">
    <property type="entry name" value="PRK05755.1"/>
    <property type="match status" value="1"/>
</dbReference>
<evidence type="ECO:0000256" key="4">
    <source>
        <dbReference type="ARBA" id="ARBA00022705"/>
    </source>
</evidence>
<comment type="function">
    <text evidence="11">In addition to polymerase activity, this DNA polymerase exhibits 5'-3' exonuclease activity.</text>
</comment>
<name>A0A928Y6P5_UNCKA</name>
<dbReference type="PRINTS" id="PR00868">
    <property type="entry name" value="DNAPOLI"/>
</dbReference>
<dbReference type="InterPro" id="IPR036397">
    <property type="entry name" value="RNaseH_sf"/>
</dbReference>
<dbReference type="InterPro" id="IPR029060">
    <property type="entry name" value="PIN-like_dom_sf"/>
</dbReference>
<evidence type="ECO:0000256" key="3">
    <source>
        <dbReference type="ARBA" id="ARBA00022695"/>
    </source>
</evidence>
<dbReference type="GO" id="GO:0006261">
    <property type="term" value="P:DNA-templated DNA replication"/>
    <property type="evidence" value="ECO:0007669"/>
    <property type="project" value="UniProtKB-UniRule"/>
</dbReference>
<dbReference type="Pfam" id="PF22619">
    <property type="entry name" value="DNA_polI_exo1"/>
    <property type="match status" value="1"/>
</dbReference>
<evidence type="ECO:0000259" key="13">
    <source>
        <dbReference type="SMART" id="SM00475"/>
    </source>
</evidence>
<dbReference type="InterPro" id="IPR002298">
    <property type="entry name" value="DNA_polymerase_A"/>
</dbReference>
<feature type="compositionally biased region" description="Basic and acidic residues" evidence="12">
    <location>
        <begin position="292"/>
        <end position="301"/>
    </location>
</feature>
<dbReference type="Gene3D" id="3.30.70.370">
    <property type="match status" value="1"/>
</dbReference>
<dbReference type="InterPro" id="IPR018320">
    <property type="entry name" value="DNA_polymerase_1"/>
</dbReference>
<evidence type="ECO:0000256" key="11">
    <source>
        <dbReference type="RuleBase" id="RU004460"/>
    </source>
</evidence>
<dbReference type="Proteomes" id="UP000710385">
    <property type="component" value="Unassembled WGS sequence"/>
</dbReference>
<evidence type="ECO:0000256" key="1">
    <source>
        <dbReference type="ARBA" id="ARBA00007705"/>
    </source>
</evidence>
<evidence type="ECO:0000256" key="9">
    <source>
        <dbReference type="ARBA" id="ARBA00049244"/>
    </source>
</evidence>
<dbReference type="NCBIfam" id="TIGR00593">
    <property type="entry name" value="pola"/>
    <property type="match status" value="1"/>
</dbReference>
<dbReference type="SMART" id="SM00482">
    <property type="entry name" value="POLAc"/>
    <property type="match status" value="1"/>
</dbReference>
<evidence type="ECO:0000256" key="8">
    <source>
        <dbReference type="ARBA" id="ARBA00023204"/>
    </source>
</evidence>
<dbReference type="InterPro" id="IPR008918">
    <property type="entry name" value="HhH2"/>
</dbReference>
<dbReference type="Gene3D" id="1.20.1060.10">
    <property type="entry name" value="Taq DNA Polymerase, Chain T, domain 4"/>
    <property type="match status" value="1"/>
</dbReference>
<keyword evidence="11" id="KW-0378">Hydrolase</keyword>
<dbReference type="Pfam" id="PF01367">
    <property type="entry name" value="5_3_exonuc"/>
    <property type="match status" value="1"/>
</dbReference>
<keyword evidence="6 11" id="KW-0239">DNA-directed DNA polymerase</keyword>
<dbReference type="Gene3D" id="3.40.50.1010">
    <property type="entry name" value="5'-nuclease"/>
    <property type="match status" value="1"/>
</dbReference>
<comment type="catalytic activity">
    <reaction evidence="9 11">
        <text>DNA(n) + a 2'-deoxyribonucleoside 5'-triphosphate = DNA(n+1) + diphosphate</text>
        <dbReference type="Rhea" id="RHEA:22508"/>
        <dbReference type="Rhea" id="RHEA-COMP:17339"/>
        <dbReference type="Rhea" id="RHEA-COMP:17340"/>
        <dbReference type="ChEBI" id="CHEBI:33019"/>
        <dbReference type="ChEBI" id="CHEBI:61560"/>
        <dbReference type="ChEBI" id="CHEBI:173112"/>
        <dbReference type="EC" id="2.7.7.7"/>
    </reaction>
</comment>
<dbReference type="GO" id="GO:0006302">
    <property type="term" value="P:double-strand break repair"/>
    <property type="evidence" value="ECO:0007669"/>
    <property type="project" value="TreeGrafter"/>
</dbReference>
<evidence type="ECO:0000256" key="5">
    <source>
        <dbReference type="ARBA" id="ARBA00022763"/>
    </source>
</evidence>
<dbReference type="CDD" id="cd09898">
    <property type="entry name" value="H3TH_53EXO"/>
    <property type="match status" value="1"/>
</dbReference>
<evidence type="ECO:0000256" key="2">
    <source>
        <dbReference type="ARBA" id="ARBA00022679"/>
    </source>
</evidence>
<dbReference type="SUPFAM" id="SSF53098">
    <property type="entry name" value="Ribonuclease H-like"/>
    <property type="match status" value="1"/>
</dbReference>
<dbReference type="PROSITE" id="PS00447">
    <property type="entry name" value="DNA_POLYMERASE_A"/>
    <property type="match status" value="1"/>
</dbReference>
<dbReference type="SMART" id="SM00279">
    <property type="entry name" value="HhH2"/>
    <property type="match status" value="1"/>
</dbReference>
<reference evidence="15" key="1">
    <citation type="submission" date="2020-05" db="EMBL/GenBank/DDBJ databases">
        <title>High-Quality Genomes of Partial-Nitritation/Anammox System by Hierarchical Clustering Based Hybrid Assembly.</title>
        <authorList>
            <person name="Liu L."/>
            <person name="Wang Y."/>
            <person name="Che Y."/>
            <person name="Chen Y."/>
            <person name="Xia Y."/>
            <person name="Luo R."/>
            <person name="Cheng S.H."/>
            <person name="Zheng C."/>
            <person name="Zhang T."/>
        </authorList>
    </citation>
    <scope>NUCLEOTIDE SEQUENCE</scope>
    <source>
        <strain evidence="15">H1_PAT1</strain>
    </source>
</reference>
<dbReference type="InterPro" id="IPR001098">
    <property type="entry name" value="DNA-dir_DNA_pol_A_palm_dom"/>
</dbReference>
<dbReference type="InterPro" id="IPR020045">
    <property type="entry name" value="DNA_polI_H3TH"/>
</dbReference>
<dbReference type="CDD" id="cd08637">
    <property type="entry name" value="DNA_pol_A_pol_I_C"/>
    <property type="match status" value="1"/>
</dbReference>
<dbReference type="InterPro" id="IPR012337">
    <property type="entry name" value="RNaseH-like_sf"/>
</dbReference>
<feature type="region of interest" description="Disordered" evidence="12">
    <location>
        <begin position="292"/>
        <end position="314"/>
    </location>
</feature>
<dbReference type="SMART" id="SM00475">
    <property type="entry name" value="53EXOc"/>
    <property type="match status" value="1"/>
</dbReference>
<dbReference type="AlphaFoldDB" id="A0A928Y6P5"/>
<evidence type="ECO:0000256" key="10">
    <source>
        <dbReference type="NCBIfam" id="TIGR00593"/>
    </source>
</evidence>
<dbReference type="PANTHER" id="PTHR10133:SF27">
    <property type="entry name" value="DNA POLYMERASE NU"/>
    <property type="match status" value="1"/>
</dbReference>
<dbReference type="Pfam" id="PF00476">
    <property type="entry name" value="DNA_pol_A"/>
    <property type="match status" value="1"/>
</dbReference>
<keyword evidence="5 11" id="KW-0227">DNA damage</keyword>
<feature type="domain" description="DNA-directed DNA polymerase family A palm" evidence="14">
    <location>
        <begin position="642"/>
        <end position="848"/>
    </location>
</feature>
<protein>
    <recommendedName>
        <fullName evidence="10 11">DNA polymerase I</fullName>
        <ecNumber evidence="10 11">2.7.7.7</ecNumber>
    </recommendedName>
</protein>
<keyword evidence="11" id="KW-0269">Exonuclease</keyword>
<keyword evidence="8 11" id="KW-0234">DNA repair</keyword>
<dbReference type="InterPro" id="IPR036279">
    <property type="entry name" value="5-3_exonuclease_C_sf"/>
</dbReference>
<keyword evidence="7 11" id="KW-0238">DNA-binding</keyword>
<accession>A0A928Y6P5</accession>
<dbReference type="Gene3D" id="1.10.150.20">
    <property type="entry name" value="5' to 3' exonuclease, C-terminal subdomain"/>
    <property type="match status" value="2"/>
</dbReference>
<dbReference type="CDD" id="cd06140">
    <property type="entry name" value="DNA_polA_I_Bacillus_like_exo"/>
    <property type="match status" value="1"/>
</dbReference>
<dbReference type="EMBL" id="JABTTY010000001">
    <property type="protein sequence ID" value="MBE7525251.1"/>
    <property type="molecule type" value="Genomic_DNA"/>
</dbReference>
<keyword evidence="3 11" id="KW-0548">Nucleotidyltransferase</keyword>
<feature type="domain" description="5'-3' exonuclease" evidence="13">
    <location>
        <begin position="6"/>
        <end position="268"/>
    </location>
</feature>
<dbReference type="FunFam" id="1.10.150.20:FF:000002">
    <property type="entry name" value="DNA polymerase I"/>
    <property type="match status" value="1"/>
</dbReference>
<dbReference type="SUPFAM" id="SSF88723">
    <property type="entry name" value="PIN domain-like"/>
    <property type="match status" value="1"/>
</dbReference>
<dbReference type="Pfam" id="PF02739">
    <property type="entry name" value="5_3_exonuc_N"/>
    <property type="match status" value="1"/>
</dbReference>
<dbReference type="SUPFAM" id="SSF56672">
    <property type="entry name" value="DNA/RNA polymerases"/>
    <property type="match status" value="1"/>
</dbReference>
<dbReference type="PANTHER" id="PTHR10133">
    <property type="entry name" value="DNA POLYMERASE I"/>
    <property type="match status" value="1"/>
</dbReference>
<dbReference type="InterPro" id="IPR019760">
    <property type="entry name" value="DNA-dir_DNA_pol_A_CS"/>
</dbReference>
<evidence type="ECO:0000259" key="14">
    <source>
        <dbReference type="SMART" id="SM00482"/>
    </source>
</evidence>
<dbReference type="EC" id="2.7.7.7" evidence="10 11"/>
<dbReference type="InterPro" id="IPR002421">
    <property type="entry name" value="5-3_exonuclease"/>
</dbReference>
<comment type="caution">
    <text evidence="15">The sequence shown here is derived from an EMBL/GenBank/DDBJ whole genome shotgun (WGS) entry which is preliminary data.</text>
</comment>
<dbReference type="InterPro" id="IPR054690">
    <property type="entry name" value="DNA_polI_exonuclease"/>
</dbReference>
<gene>
    <name evidence="11 15" type="primary">polA</name>
    <name evidence="15" type="ORF">HS096_02575</name>
</gene>
<keyword evidence="4 11" id="KW-0235">DNA replication</keyword>
<evidence type="ECO:0000313" key="15">
    <source>
        <dbReference type="EMBL" id="MBE7525251.1"/>
    </source>
</evidence>
<evidence type="ECO:0000256" key="12">
    <source>
        <dbReference type="SAM" id="MobiDB-lite"/>
    </source>
</evidence>
<dbReference type="SUPFAM" id="SSF47807">
    <property type="entry name" value="5' to 3' exonuclease, C-terminal subdomain"/>
    <property type="match status" value="1"/>
</dbReference>
<dbReference type="CDD" id="cd09859">
    <property type="entry name" value="PIN_53EXO"/>
    <property type="match status" value="1"/>
</dbReference>
<dbReference type="InterPro" id="IPR020046">
    <property type="entry name" value="5-3_exonucl_a-hlix_arch_N"/>
</dbReference>
<keyword evidence="2 11" id="KW-0808">Transferase</keyword>
<sequence>MPKKRQKLLLLDANALLHRAWHALPPLQAPDGTVVNAVYGMASVVLKLLKEEKPDVFIACWDTAAPTFRHEVYEAYKATREEKEQELYDQIPLSKDLLKTLGVSSVEKDGYEADDLIATLAERAGTEGYYTRIVTGDRDTLQLVGPNVDVLAFKKGVSETKLFDEKAVEEEYGVPPARLRDWKAIKGDPSDNIPGVPGIGQKGATELLQTYGSFSGIFKAAHDPSSNLKPGLRKKLLDGETSAKLAYDLVDLDRRAPIKKPISSYVSSLDRQAFTETAARFGFRSLFARLPEEESSRERPSRRPGAAQTKQSGAGRLLALSEKDALAFFARAGAETEIAVSVWEREQGSLFGGGVRGIALGWKTACAFIPADLFQNHRVKGGLRELLANPAIGKIFHDAKRHMTLLEPEGFALAGISHDTLIAAYLLAAGERNLDADSLILQYLHSPILEGEEREIRTTQALVAIADEQRREMKKTGADRVFQRMELPLIPILRDMERTGILVDLPYLKSLSKEMNEEKLEIERRMEKSVGHAFNPASPLQLAVILFEELGLPAAGIKKGKTGYSTAASELEKLRGKHEIIDLMFQHREVAKLLSTYVDALPGLADANGRIHTTFNQAIAATGRLSSSEPNLQNIPVRTELGRKIRRAFIAGPGMELVACDYSQIELRVIAALSKDRAMLDAFQSGADIHTATAARIWGIDPRDVRKDQRRAAKAINFGIIYGQGPIGLSQSAGISFAEAKEFIKRYFETYKGIKTFLEETKALAHRYEYVETLFGRRRPIPDINSNMPALRAAAERMAINMPVQGTAADLLKLAMIRVSENLQNTSPDTRMLLQVHDELLFEAPKKDVRNIAAYVRNVMETIEEIGCPIVVEARHGKHWNALEPILD</sequence>
<keyword evidence="11" id="KW-0540">Nuclease</keyword>
<dbReference type="GO" id="GO:0003677">
    <property type="term" value="F:DNA binding"/>
    <property type="evidence" value="ECO:0007669"/>
    <property type="project" value="UniProtKB-UniRule"/>
</dbReference>
<dbReference type="InterPro" id="IPR043502">
    <property type="entry name" value="DNA/RNA_pol_sf"/>
</dbReference>
<proteinExistence type="inferred from homology"/>
<dbReference type="GO" id="GO:0008409">
    <property type="term" value="F:5'-3' exonuclease activity"/>
    <property type="evidence" value="ECO:0007669"/>
    <property type="project" value="UniProtKB-UniRule"/>
</dbReference>
<dbReference type="Gene3D" id="3.30.420.10">
    <property type="entry name" value="Ribonuclease H-like superfamily/Ribonuclease H"/>
    <property type="match status" value="1"/>
</dbReference>